<keyword evidence="2" id="KW-0255">Endonuclease</keyword>
<proteinExistence type="predicted"/>
<dbReference type="Pfam" id="PF01261">
    <property type="entry name" value="AP_endonuc_2"/>
    <property type="match status" value="1"/>
</dbReference>
<keyword evidence="2" id="KW-0378">Hydrolase</keyword>
<dbReference type="Gene3D" id="3.20.20.150">
    <property type="entry name" value="Divalent-metal-dependent TIM barrel enzymes"/>
    <property type="match status" value="1"/>
</dbReference>
<gene>
    <name evidence="2" type="primary">nfo_2</name>
    <name evidence="2" type="ORF">MsAm2_04000</name>
</gene>
<dbReference type="InterPro" id="IPR013022">
    <property type="entry name" value="Xyl_isomerase-like_TIM-brl"/>
</dbReference>
<keyword evidence="3" id="KW-1185">Reference proteome</keyword>
<reference evidence="2 3" key="1">
    <citation type="submission" date="2023-07" db="EMBL/GenBank/DDBJ databases">
        <title>Closed genome sequence of Methanosarcinaceae archaeon Am2.</title>
        <authorList>
            <person name="Poehlein A."/>
            <person name="Protasov E."/>
            <person name="Platt K."/>
            <person name="Reeh H."/>
            <person name="Daniel R."/>
            <person name="Brune A."/>
        </authorList>
    </citation>
    <scope>NUCLEOTIDE SEQUENCE [LARGE SCALE GENOMIC DNA]</scope>
    <source>
        <strain evidence="2 3">Am2</strain>
    </source>
</reference>
<organism evidence="2 3">
    <name type="scientific">Methanolapillus ohkumae</name>
    <dbReference type="NCBI Taxonomy" id="3028298"/>
    <lineage>
        <taxon>Archaea</taxon>
        <taxon>Methanobacteriati</taxon>
        <taxon>Methanobacteriota</taxon>
        <taxon>Stenosarchaea group</taxon>
        <taxon>Methanomicrobia</taxon>
        <taxon>Methanosarcinales</taxon>
        <taxon>Methanosarcinaceae</taxon>
        <taxon>Methanolapillus</taxon>
    </lineage>
</organism>
<dbReference type="EC" id="3.1.21.2" evidence="2"/>
<dbReference type="AlphaFoldDB" id="A0AA96V7G3"/>
<dbReference type="Proteomes" id="UP001304970">
    <property type="component" value="Chromosome"/>
</dbReference>
<dbReference type="PANTHER" id="PTHR21445:SF0">
    <property type="entry name" value="APURINIC-APYRIMIDINIC ENDONUCLEASE"/>
    <property type="match status" value="1"/>
</dbReference>
<dbReference type="GO" id="GO:0008270">
    <property type="term" value="F:zinc ion binding"/>
    <property type="evidence" value="ECO:0007669"/>
    <property type="project" value="InterPro"/>
</dbReference>
<dbReference type="GO" id="GO:0008081">
    <property type="term" value="F:phosphoric diester hydrolase activity"/>
    <property type="evidence" value="ECO:0007669"/>
    <property type="project" value="TreeGrafter"/>
</dbReference>
<dbReference type="FunFam" id="3.20.20.150:FF:000017">
    <property type="entry name" value="Endonuclease IV related protein"/>
    <property type="match status" value="1"/>
</dbReference>
<name>A0AA96V7G3_9EURY</name>
<dbReference type="InterPro" id="IPR036237">
    <property type="entry name" value="Xyl_isomerase-like_sf"/>
</dbReference>
<dbReference type="GO" id="GO:0008833">
    <property type="term" value="F:deoxyribonuclease IV (phage-T4-induced) activity"/>
    <property type="evidence" value="ECO:0007669"/>
    <property type="project" value="UniProtKB-EC"/>
</dbReference>
<dbReference type="PANTHER" id="PTHR21445">
    <property type="entry name" value="ENDONUCLEASE IV ENDODEOXYRIBONUCLEASE IV"/>
    <property type="match status" value="1"/>
</dbReference>
<feature type="domain" description="Xylose isomerase-like TIM barrel" evidence="1">
    <location>
        <begin position="33"/>
        <end position="270"/>
    </location>
</feature>
<keyword evidence="2" id="KW-0540">Nuclease</keyword>
<dbReference type="GO" id="GO:0003906">
    <property type="term" value="F:DNA-(apurinic or apyrimidinic site) endonuclease activity"/>
    <property type="evidence" value="ECO:0007669"/>
    <property type="project" value="TreeGrafter"/>
</dbReference>
<dbReference type="InterPro" id="IPR001719">
    <property type="entry name" value="AP_endonuc_2"/>
</dbReference>
<dbReference type="GO" id="GO:0003677">
    <property type="term" value="F:DNA binding"/>
    <property type="evidence" value="ECO:0007669"/>
    <property type="project" value="InterPro"/>
</dbReference>
<protein>
    <submittedName>
        <fullName evidence="2">Endonuclease 4</fullName>
        <ecNumber evidence="2">3.1.21.2</ecNumber>
    </submittedName>
</protein>
<dbReference type="RefSeq" id="WP_338098148.1">
    <property type="nucleotide sequence ID" value="NZ_CP131061.1"/>
</dbReference>
<dbReference type="GeneID" id="89227800"/>
<evidence type="ECO:0000313" key="2">
    <source>
        <dbReference type="EMBL" id="WNY26628.1"/>
    </source>
</evidence>
<dbReference type="SUPFAM" id="SSF51658">
    <property type="entry name" value="Xylose isomerase-like"/>
    <property type="match status" value="1"/>
</dbReference>
<accession>A0AA96V7G3</accession>
<dbReference type="GO" id="GO:0006284">
    <property type="term" value="P:base-excision repair"/>
    <property type="evidence" value="ECO:0007669"/>
    <property type="project" value="TreeGrafter"/>
</dbReference>
<dbReference type="EMBL" id="CP131061">
    <property type="protein sequence ID" value="WNY26628.1"/>
    <property type="molecule type" value="Genomic_DNA"/>
</dbReference>
<dbReference type="SMART" id="SM00518">
    <property type="entry name" value="AP2Ec"/>
    <property type="match status" value="1"/>
</dbReference>
<evidence type="ECO:0000259" key="1">
    <source>
        <dbReference type="Pfam" id="PF01261"/>
    </source>
</evidence>
<evidence type="ECO:0000313" key="3">
    <source>
        <dbReference type="Proteomes" id="UP001304970"/>
    </source>
</evidence>
<sequence>MTVSHAKRQNKLLFGTAGVPISSPKPDTLSGIKQVRALGLDCMELEFVHGVRMNDKTAADVQAAAKEHNIALSVHGPYYINLNAAEEEKLVASVKRIYDSARVGNLCSAQNIVFHPAFYLKDDQKTVYDRVFQRMTDLKNTLADEGIPAILRPETTGKATQFGDVDELLSLSAEIDGVLPCFDFSHIHARDGKHNTYAEFFQIFEKIENRLGKEGLLTMHCHISGIEYSAKGERNHLFLDESDMNYKDLMKVFKEFGACGTIICESPNIEKDALLLKKTYEEADV</sequence>